<proteinExistence type="predicted"/>
<protein>
    <submittedName>
        <fullName evidence="1">Uncharacterized protein</fullName>
    </submittedName>
</protein>
<accession>A0A8S5VE21</accession>
<name>A0A8S5VE21_9CAUD</name>
<organism evidence="1">
    <name type="scientific">Siphoviridae sp. ctGa111</name>
    <dbReference type="NCBI Taxonomy" id="2825413"/>
    <lineage>
        <taxon>Viruses</taxon>
        <taxon>Duplodnaviria</taxon>
        <taxon>Heunggongvirae</taxon>
        <taxon>Uroviricota</taxon>
        <taxon>Caudoviricetes</taxon>
    </lineage>
</organism>
<sequence>MEPSGKIKLVSQMKLSRQFVIGFFLKLSSTIELLVDTHGQQRTVRL</sequence>
<evidence type="ECO:0000313" key="1">
    <source>
        <dbReference type="EMBL" id="DAG04859.1"/>
    </source>
</evidence>
<dbReference type="EMBL" id="BK016245">
    <property type="protein sequence ID" value="DAG04859.1"/>
    <property type="molecule type" value="Genomic_DNA"/>
</dbReference>
<reference evidence="1" key="1">
    <citation type="journal article" date="2021" name="Proc. Natl. Acad. Sci. U.S.A.">
        <title>A Catalog of Tens of Thousands of Viruses from Human Metagenomes Reveals Hidden Associations with Chronic Diseases.</title>
        <authorList>
            <person name="Tisza M.J."/>
            <person name="Buck C.B."/>
        </authorList>
    </citation>
    <scope>NUCLEOTIDE SEQUENCE</scope>
    <source>
        <strain evidence="1">CtGa111</strain>
    </source>
</reference>